<dbReference type="InterPro" id="IPR036291">
    <property type="entry name" value="NAD(P)-bd_dom_sf"/>
</dbReference>
<keyword evidence="8" id="KW-0812">Transmembrane</keyword>
<dbReference type="Pfam" id="PF17830">
    <property type="entry name" value="STI1-HOP_DP"/>
    <property type="match status" value="2"/>
</dbReference>
<dbReference type="GO" id="GO:0042030">
    <property type="term" value="F:ATPase inhibitor activity"/>
    <property type="evidence" value="ECO:0007669"/>
    <property type="project" value="UniProtKB-ARBA"/>
</dbReference>
<dbReference type="UniPathway" id="UPA00796">
    <property type="reaction ID" value="UER00771"/>
</dbReference>
<keyword evidence="7" id="KW-0963">Cytoplasm</keyword>
<comment type="cofactor">
    <cofactor evidence="1">
        <name>NAD(+)</name>
        <dbReference type="ChEBI" id="CHEBI:57540"/>
    </cofactor>
</comment>
<dbReference type="EC" id="4.1.1.35" evidence="6"/>
<evidence type="ECO:0000256" key="15">
    <source>
        <dbReference type="ARBA" id="ARBA00023034"/>
    </source>
</evidence>
<keyword evidence="16" id="KW-0472">Membrane</keyword>
<dbReference type="SMART" id="SM00028">
    <property type="entry name" value="TPR"/>
    <property type="match status" value="9"/>
</dbReference>
<evidence type="ECO:0000256" key="18">
    <source>
        <dbReference type="ARBA" id="ARBA00051601"/>
    </source>
</evidence>
<dbReference type="FunFam" id="1.25.40.10:FF:000020">
    <property type="entry name" value="Stress-induced phosphoprotein 1"/>
    <property type="match status" value="1"/>
</dbReference>
<evidence type="ECO:0000256" key="6">
    <source>
        <dbReference type="ARBA" id="ARBA00012290"/>
    </source>
</evidence>
<feature type="region of interest" description="Disordered" evidence="21">
    <location>
        <begin position="196"/>
        <end position="271"/>
    </location>
</feature>
<dbReference type="InterPro" id="IPR013105">
    <property type="entry name" value="TPR_2"/>
</dbReference>
<sequence length="1021" mass="113191">MSDANALKDQGNKAFAAKRYDEAIDLFTQAIALDPSNHVLYSNRSAAKAGKKQWTEALEDAEQCIKVNPTWSKGYARKGAALHGAQRWEEAISAYEEGLAIEDSAALQKGLKEVKEAAAAAVGNDEGATGITKMFADPNLFGKLAGNPRTAPLLADQSFVNQLKLIQANPTLAGNSFNDPRMIAVLGALMGVDIQGATRPEGSNEMPPGFGSSPFSAQPGPSSPPPKPAAPQPKKEPEPEPEPEPEDEEAKEKKRAKTEADAEKAKGAAAYKAKDFDTAEQAFSKAWEISPTDITYLTNLAATYFEKGEYDKCIETCEKAVDEGRSLRADYKLIAKALGRIGTAYSRKDDLDNAIKYFSKSLTEHRTPDILNKLRDAEKVKGERTKQAYINPELSAKAREEGNAQFKAGDFAESVKSYTESIKRDPNDPRGYNNRAAAYNKLAALPEALKDVETAIKVDPKFVKAYIRKSTILFAMREFTKAMEAIQEAAAADTEKQHTREIEQQMEKVARATYEQQSGESDEQTLERAMRDPEVASIMSDPIMQQILQQAQQNPAALQDHMKNPGVAKKIQKLVAAAMSTLNADPKSIPRASSPFPKTPVTDKMGNEIKTVGYKRFGFDSEVPIAILRSLYLRPHYVATVAGDQEDSQVAQFVSGEFAAYQSKSIFHPQTQSISYTTLSRFPPVKLLPNNEKKRILVTGGAGFVGSHLVDRLMLLGHDVTVLDNFFTGSKTTVSHWVGHPNFEMVRHDVIEPFMIECDQIYHLACPASPPHYQFNAVKTIKTSFMGTLNMLGLAKRTKARFLITSTSEVYGDPEVHPQSEEYWGHVNPIGPRACYDEGKRVAETLTYGFHRQDGVDVRVARIFNTFGPRMNPYDGRVVSNFIIQALKGEDMTVYGDGQQTRSFQYIHDLVDGLISLMNSNETRPVNIGNQDEFTIIKFAEHVRDIVEKIQKEDGTPVKPQNGTDRVKIIHGPMPTDDPQKRRPDITRAKETLQWEPKWTVEMGVEEMVRYYKAKMAEGAI</sequence>
<feature type="region of interest" description="Disordered" evidence="21">
    <location>
        <begin position="954"/>
        <end position="984"/>
    </location>
</feature>
<evidence type="ECO:0000256" key="1">
    <source>
        <dbReference type="ARBA" id="ARBA00001911"/>
    </source>
</evidence>
<dbReference type="EMBL" id="AZST01000247">
    <property type="protein sequence ID" value="KEP50506.1"/>
    <property type="molecule type" value="Genomic_DNA"/>
</dbReference>
<feature type="domain" description="STI1" evidence="22">
    <location>
        <begin position="137"/>
        <end position="176"/>
    </location>
</feature>
<dbReference type="Pfam" id="PF07719">
    <property type="entry name" value="TPR_2"/>
    <property type="match status" value="1"/>
</dbReference>
<keyword evidence="17" id="KW-0456">Lyase</keyword>
<feature type="repeat" description="TPR" evidence="20">
    <location>
        <begin position="395"/>
        <end position="428"/>
    </location>
</feature>
<dbReference type="SUPFAM" id="SSF48452">
    <property type="entry name" value="TPR-like"/>
    <property type="match status" value="3"/>
</dbReference>
<dbReference type="FunFam" id="1.10.260.100:FF:000004">
    <property type="entry name" value="Putative stress-induced-phosphoprotein 1"/>
    <property type="match status" value="1"/>
</dbReference>
<dbReference type="Proteomes" id="UP000027456">
    <property type="component" value="Unassembled WGS sequence"/>
</dbReference>
<dbReference type="FunFam" id="1.10.260.100:FF:000002">
    <property type="entry name" value="Stress-induced-phosphoprotein 1 (Hsp70/Hsp90-organizing)"/>
    <property type="match status" value="1"/>
</dbReference>
<dbReference type="Pfam" id="PF13424">
    <property type="entry name" value="TPR_12"/>
    <property type="match status" value="1"/>
</dbReference>
<evidence type="ECO:0000256" key="11">
    <source>
        <dbReference type="ARBA" id="ARBA00022803"/>
    </source>
</evidence>
<evidence type="ECO:0000256" key="21">
    <source>
        <dbReference type="SAM" id="MobiDB-lite"/>
    </source>
</evidence>
<dbReference type="STRING" id="1423351.A0A074RTQ3"/>
<dbReference type="PANTHER" id="PTHR43078:SF6">
    <property type="entry name" value="UDP-GLUCURONIC ACID DECARBOXYLASE 1"/>
    <property type="match status" value="1"/>
</dbReference>
<keyword evidence="10" id="KW-0210">Decarboxylase</keyword>
<evidence type="ECO:0000256" key="5">
    <source>
        <dbReference type="ARBA" id="ARBA00007505"/>
    </source>
</evidence>
<dbReference type="InterPro" id="IPR006636">
    <property type="entry name" value="STI1_HS-bd"/>
</dbReference>
<keyword evidence="24" id="KW-1185">Reference proteome</keyword>
<dbReference type="InterPro" id="IPR019734">
    <property type="entry name" value="TPR_rpt"/>
</dbReference>
<feature type="compositionally biased region" description="Pro residues" evidence="21">
    <location>
        <begin position="221"/>
        <end position="231"/>
    </location>
</feature>
<comment type="pathway">
    <text evidence="4">Nucleotide-sugar biosynthesis; UDP-alpha-D-xylose biosynthesis; UDP-alpha-D-xylose from UDP-alpha-D-glucuronate: step 1/1.</text>
</comment>
<keyword evidence="9" id="KW-0677">Repeat</keyword>
<dbReference type="PROSITE" id="PS50005">
    <property type="entry name" value="TPR"/>
    <property type="match status" value="5"/>
</dbReference>
<feature type="repeat" description="TPR" evidence="20">
    <location>
        <begin position="260"/>
        <end position="293"/>
    </location>
</feature>
<dbReference type="AlphaFoldDB" id="A0A074RTQ3"/>
<feature type="repeat" description="TPR" evidence="20">
    <location>
        <begin position="429"/>
        <end position="462"/>
    </location>
</feature>
<dbReference type="CDD" id="cd05230">
    <property type="entry name" value="UGD_SDR_e"/>
    <property type="match status" value="1"/>
</dbReference>
<evidence type="ECO:0000256" key="19">
    <source>
        <dbReference type="ARBA" id="ARBA00064323"/>
    </source>
</evidence>
<accession>A0A074RTQ3</accession>
<dbReference type="InterPro" id="IPR011990">
    <property type="entry name" value="TPR-like_helical_dom_sf"/>
</dbReference>
<dbReference type="InterPro" id="IPR016040">
    <property type="entry name" value="NAD(P)-bd_dom"/>
</dbReference>
<dbReference type="InterPro" id="IPR044516">
    <property type="entry name" value="UXS-like"/>
</dbReference>
<evidence type="ECO:0000256" key="3">
    <source>
        <dbReference type="ARBA" id="ARBA00004496"/>
    </source>
</evidence>
<evidence type="ECO:0000256" key="12">
    <source>
        <dbReference type="ARBA" id="ARBA00022968"/>
    </source>
</evidence>
<dbReference type="GO" id="GO:0070403">
    <property type="term" value="F:NAD+ binding"/>
    <property type="evidence" value="ECO:0007669"/>
    <property type="project" value="InterPro"/>
</dbReference>
<dbReference type="GO" id="GO:0033320">
    <property type="term" value="P:UDP-D-xylose biosynthetic process"/>
    <property type="evidence" value="ECO:0007669"/>
    <property type="project" value="UniProtKB-UniPathway"/>
</dbReference>
<dbReference type="Gene3D" id="1.10.260.100">
    <property type="match status" value="2"/>
</dbReference>
<reference evidence="23 24" key="1">
    <citation type="submission" date="2013-12" db="EMBL/GenBank/DDBJ databases">
        <authorList>
            <person name="Cubeta M."/>
            <person name="Pakala S."/>
            <person name="Fedorova N."/>
            <person name="Thomas E."/>
            <person name="Dean R."/>
            <person name="Jabaji S."/>
            <person name="Neate S."/>
            <person name="Toda T."/>
            <person name="Tavantzis S."/>
            <person name="Vilgalys R."/>
            <person name="Bharathan N."/>
            <person name="Pakala S."/>
            <person name="Losada L.S."/>
            <person name="Zafar N."/>
            <person name="Nierman W."/>
        </authorList>
    </citation>
    <scope>NUCLEOTIDE SEQUENCE [LARGE SCALE GENOMIC DNA]</scope>
    <source>
        <strain evidence="23 24">123E</strain>
    </source>
</reference>
<comment type="caution">
    <text evidence="23">The sequence shown here is derived from an EMBL/GenBank/DDBJ whole genome shotgun (WGS) entry which is preliminary data.</text>
</comment>
<evidence type="ECO:0000313" key="23">
    <source>
        <dbReference type="EMBL" id="KEP50506.1"/>
    </source>
</evidence>
<dbReference type="OrthoDB" id="331544at2759"/>
<comment type="subunit">
    <text evidence="19">Part of a larger complex that includes HSP70, HSP90, and immunophilins.</text>
</comment>
<dbReference type="Pfam" id="PF13414">
    <property type="entry name" value="TPR_11"/>
    <property type="match status" value="1"/>
</dbReference>
<proteinExistence type="inferred from homology"/>
<name>A0A074RTQ3_9AGAM</name>
<evidence type="ECO:0000256" key="4">
    <source>
        <dbReference type="ARBA" id="ARBA00005100"/>
    </source>
</evidence>
<evidence type="ECO:0000256" key="7">
    <source>
        <dbReference type="ARBA" id="ARBA00022490"/>
    </source>
</evidence>
<feature type="domain" description="STI1" evidence="22">
    <location>
        <begin position="532"/>
        <end position="571"/>
    </location>
</feature>
<dbReference type="GO" id="GO:0048040">
    <property type="term" value="F:UDP-glucuronate decarboxylase activity"/>
    <property type="evidence" value="ECO:0007669"/>
    <property type="project" value="UniProtKB-EC"/>
</dbReference>
<evidence type="ECO:0000256" key="10">
    <source>
        <dbReference type="ARBA" id="ARBA00022793"/>
    </source>
</evidence>
<dbReference type="Pfam" id="PF16363">
    <property type="entry name" value="GDP_Man_Dehyd"/>
    <property type="match status" value="1"/>
</dbReference>
<keyword evidence="14" id="KW-0520">NAD</keyword>
<dbReference type="FunFam" id="3.40.50.720:FF:000150">
    <property type="entry name" value="UDP-glucuronic acid decarboxylase 6"/>
    <property type="match status" value="1"/>
</dbReference>
<keyword evidence="15" id="KW-0333">Golgi apparatus</keyword>
<dbReference type="PANTHER" id="PTHR43078">
    <property type="entry name" value="UDP-GLUCURONIC ACID DECARBOXYLASE-RELATED"/>
    <property type="match status" value="1"/>
</dbReference>
<comment type="similarity">
    <text evidence="5">Belongs to the NAD(P)-dependent epimerase/dehydratase family. UDP-glucuronic acid decarboxylase subfamily.</text>
</comment>
<evidence type="ECO:0000256" key="8">
    <source>
        <dbReference type="ARBA" id="ARBA00022692"/>
    </source>
</evidence>
<dbReference type="SUPFAM" id="SSF51735">
    <property type="entry name" value="NAD(P)-binding Rossmann-fold domains"/>
    <property type="match status" value="1"/>
</dbReference>
<dbReference type="Gene3D" id="3.40.50.720">
    <property type="entry name" value="NAD(P)-binding Rossmann-like Domain"/>
    <property type="match status" value="1"/>
</dbReference>
<keyword evidence="13" id="KW-1133">Transmembrane helix</keyword>
<dbReference type="FunFam" id="1.25.40.10:FF:000010">
    <property type="entry name" value="Stress-induced phosphoprotein 1"/>
    <property type="match status" value="1"/>
</dbReference>
<evidence type="ECO:0000256" key="16">
    <source>
        <dbReference type="ARBA" id="ARBA00023136"/>
    </source>
</evidence>
<keyword evidence="12" id="KW-0735">Signal-anchor</keyword>
<evidence type="ECO:0000256" key="2">
    <source>
        <dbReference type="ARBA" id="ARBA00004447"/>
    </source>
</evidence>
<evidence type="ECO:0000256" key="13">
    <source>
        <dbReference type="ARBA" id="ARBA00022989"/>
    </source>
</evidence>
<dbReference type="SMART" id="SM00727">
    <property type="entry name" value="STI1"/>
    <property type="match status" value="2"/>
</dbReference>
<evidence type="ECO:0000313" key="24">
    <source>
        <dbReference type="Proteomes" id="UP000027456"/>
    </source>
</evidence>
<evidence type="ECO:0000256" key="9">
    <source>
        <dbReference type="ARBA" id="ARBA00022737"/>
    </source>
</evidence>
<protein>
    <recommendedName>
        <fullName evidence="6">UDP-glucuronate decarboxylase</fullName>
        <ecNumber evidence="6">4.1.1.35</ecNumber>
    </recommendedName>
</protein>
<dbReference type="Gene3D" id="1.25.40.10">
    <property type="entry name" value="Tetratricopeptide repeat domain"/>
    <property type="match status" value="3"/>
</dbReference>
<comment type="catalytic activity">
    <reaction evidence="18">
        <text>UDP-alpha-D-glucuronate + H(+) = UDP-alpha-D-xylose + CO2</text>
        <dbReference type="Rhea" id="RHEA:23916"/>
        <dbReference type="ChEBI" id="CHEBI:15378"/>
        <dbReference type="ChEBI" id="CHEBI:16526"/>
        <dbReference type="ChEBI" id="CHEBI:57632"/>
        <dbReference type="ChEBI" id="CHEBI:58052"/>
        <dbReference type="EC" id="4.1.1.35"/>
    </reaction>
</comment>
<dbReference type="GO" id="GO:0032580">
    <property type="term" value="C:Golgi cisterna membrane"/>
    <property type="evidence" value="ECO:0007669"/>
    <property type="project" value="UniProtKB-SubCell"/>
</dbReference>
<dbReference type="GO" id="GO:0042732">
    <property type="term" value="P:D-xylose metabolic process"/>
    <property type="evidence" value="ECO:0007669"/>
    <property type="project" value="InterPro"/>
</dbReference>
<dbReference type="InterPro" id="IPR041243">
    <property type="entry name" value="STI1/HOP_DP"/>
</dbReference>
<comment type="subcellular location">
    <subcellularLocation>
        <location evidence="3">Cytoplasm</location>
    </subcellularLocation>
    <subcellularLocation>
        <location evidence="2">Golgi apparatus</location>
        <location evidence="2">Golgi stack membrane</location>
        <topology evidence="2">Single-pass type II membrane protein</topology>
    </subcellularLocation>
</comment>
<feature type="compositionally biased region" description="Basic and acidic residues" evidence="21">
    <location>
        <begin position="257"/>
        <end position="271"/>
    </location>
</feature>
<feature type="repeat" description="TPR" evidence="20">
    <location>
        <begin position="335"/>
        <end position="368"/>
    </location>
</feature>
<evidence type="ECO:0000256" key="20">
    <source>
        <dbReference type="PROSITE-ProRule" id="PRU00339"/>
    </source>
</evidence>
<evidence type="ECO:0000256" key="17">
    <source>
        <dbReference type="ARBA" id="ARBA00023239"/>
    </source>
</evidence>
<evidence type="ECO:0000259" key="22">
    <source>
        <dbReference type="SMART" id="SM00727"/>
    </source>
</evidence>
<gene>
    <name evidence="23" type="ORF">V565_078730</name>
</gene>
<organism evidence="23 24">
    <name type="scientific">Rhizoctonia solani 123E</name>
    <dbReference type="NCBI Taxonomy" id="1423351"/>
    <lineage>
        <taxon>Eukaryota</taxon>
        <taxon>Fungi</taxon>
        <taxon>Dikarya</taxon>
        <taxon>Basidiomycota</taxon>
        <taxon>Agaricomycotina</taxon>
        <taxon>Agaricomycetes</taxon>
        <taxon>Cantharellales</taxon>
        <taxon>Ceratobasidiaceae</taxon>
        <taxon>Rhizoctonia</taxon>
    </lineage>
</organism>
<evidence type="ECO:0000256" key="14">
    <source>
        <dbReference type="ARBA" id="ARBA00023027"/>
    </source>
</evidence>
<keyword evidence="11 20" id="KW-0802">TPR repeat</keyword>
<dbReference type="HOGENOM" id="CLU_295976_0_0_1"/>
<feature type="repeat" description="TPR" evidence="20">
    <location>
        <begin position="4"/>
        <end position="37"/>
    </location>
</feature>
<feature type="compositionally biased region" description="Acidic residues" evidence="21">
    <location>
        <begin position="239"/>
        <end position="249"/>
    </location>
</feature>